<dbReference type="Proteomes" id="UP000801492">
    <property type="component" value="Unassembled WGS sequence"/>
</dbReference>
<organism evidence="1 2">
    <name type="scientific">Ignelater luminosus</name>
    <name type="common">Cucubano</name>
    <name type="synonym">Pyrophorus luminosus</name>
    <dbReference type="NCBI Taxonomy" id="2038154"/>
    <lineage>
        <taxon>Eukaryota</taxon>
        <taxon>Metazoa</taxon>
        <taxon>Ecdysozoa</taxon>
        <taxon>Arthropoda</taxon>
        <taxon>Hexapoda</taxon>
        <taxon>Insecta</taxon>
        <taxon>Pterygota</taxon>
        <taxon>Neoptera</taxon>
        <taxon>Endopterygota</taxon>
        <taxon>Coleoptera</taxon>
        <taxon>Polyphaga</taxon>
        <taxon>Elateriformia</taxon>
        <taxon>Elateroidea</taxon>
        <taxon>Elateridae</taxon>
        <taxon>Agrypninae</taxon>
        <taxon>Pyrophorini</taxon>
        <taxon>Ignelater</taxon>
    </lineage>
</organism>
<accession>A0A8K0CL01</accession>
<dbReference type="EMBL" id="VTPC01078347">
    <property type="protein sequence ID" value="KAF2888319.1"/>
    <property type="molecule type" value="Genomic_DNA"/>
</dbReference>
<proteinExistence type="predicted"/>
<protein>
    <submittedName>
        <fullName evidence="1">Uncharacterized protein</fullName>
    </submittedName>
</protein>
<evidence type="ECO:0000313" key="1">
    <source>
        <dbReference type="EMBL" id="KAF2888319.1"/>
    </source>
</evidence>
<dbReference type="AlphaFoldDB" id="A0A8K0CL01"/>
<gene>
    <name evidence="1" type="ORF">ILUMI_17854</name>
</gene>
<sequence length="426" mass="50146">MSTGYVKLLSLKRFNSDVTLDNPTPPFSKCLKRNTLCKFINRLLAIGARFTINASASIDDMLSLEESTETQRLLKNTLNEKLHEAVKTLSGPIIPFVINRGLTNETIVVSISTPNHAPYDVDFIELSVFLNYLETAEDINKFEFYNICATLLKDSIYSRTATAFKAIWNATCHAVVASMFPPLLNEFIGHCNYANSEFIECLHLMLFVEGVQKFTPREPRVIYWGFYQELFRQFARRRIEKECRIQTLLLLTDLVEIYFEHIYCAYLYWGFKEEVIILMQRFDPKKLETISQDEQGLLVVYLKRDKQPLIKNLCKLNLICRLCDRKFINMTPRRLRMKQTTEMLNKEVLNQVPTLYEMSKFACHVRIQQFYDIYSWGQFRRAVSNLPVPEAIKHELFTNYFLHNSVDKRRNNLHFHQWEKVFSSKR</sequence>
<reference evidence="1" key="1">
    <citation type="submission" date="2019-08" db="EMBL/GenBank/DDBJ databases">
        <title>The genome of the North American firefly Photinus pyralis.</title>
        <authorList>
            <consortium name="Photinus pyralis genome working group"/>
            <person name="Fallon T.R."/>
            <person name="Sander Lower S.E."/>
            <person name="Weng J.-K."/>
        </authorList>
    </citation>
    <scope>NUCLEOTIDE SEQUENCE</scope>
    <source>
        <strain evidence="1">TRF0915ILg1</strain>
        <tissue evidence="1">Whole body</tissue>
    </source>
</reference>
<dbReference type="OrthoDB" id="6431538at2759"/>
<keyword evidence="2" id="KW-1185">Reference proteome</keyword>
<name>A0A8K0CL01_IGNLU</name>
<comment type="caution">
    <text evidence="1">The sequence shown here is derived from an EMBL/GenBank/DDBJ whole genome shotgun (WGS) entry which is preliminary data.</text>
</comment>
<evidence type="ECO:0000313" key="2">
    <source>
        <dbReference type="Proteomes" id="UP000801492"/>
    </source>
</evidence>